<evidence type="ECO:0000313" key="3">
    <source>
        <dbReference type="EMBL" id="WUV49913.1"/>
    </source>
</evidence>
<comment type="similarity">
    <text evidence="1">Belongs to the short-chain fatty acyl-CoA assimilation regulator (ScfR) family.</text>
</comment>
<feature type="domain" description="IrrE N-terminal-like" evidence="2">
    <location>
        <begin position="206"/>
        <end position="291"/>
    </location>
</feature>
<dbReference type="InterPro" id="IPR010982">
    <property type="entry name" value="Lambda_DNA-bd_dom_sf"/>
</dbReference>
<dbReference type="SUPFAM" id="SSF47413">
    <property type="entry name" value="lambda repressor-like DNA-binding domains"/>
    <property type="match status" value="1"/>
</dbReference>
<dbReference type="Pfam" id="PF06114">
    <property type="entry name" value="Peptidase_M78"/>
    <property type="match status" value="1"/>
</dbReference>
<dbReference type="Proteomes" id="UP001432062">
    <property type="component" value="Chromosome"/>
</dbReference>
<dbReference type="RefSeq" id="WP_329414587.1">
    <property type="nucleotide sequence ID" value="NZ_CP109441.1"/>
</dbReference>
<sequence>MDVTQGEPAHPRMLVLARESRSMTQGQLAEVMQKLEGSASRVSQGYVSRAEAGRLAVAGDRLELYANAVGYPMLLLCLAEQEVGAGVGLVHHRKKQAAAAGDLKRIHALLNLTRIQLNGLTAIAPPPVGNVIPRIEVDELNTPADAARMVREQLGVGRGRLDSVVELIEGAGALVVCRELVAPVPLDSGADTVPVDAVSCSAADEDPLVLLNVGTPAERQRFTLAHELGHMVMHRIPHPDQEKQANSFAAELLMPVRDIRGDLQSRQVTVQRLLDLKSEWKVSMWALLRRAHTLGVISDWQYRTLAVEMSSLGYRTREPSALKPETPTAVDSIVAWHLDKGTDVTELARSAFLTPDEFINLYGAGQLRDAVSPEDRCAATTAKRMGEGVR</sequence>
<dbReference type="PANTHER" id="PTHR43236:SF1">
    <property type="entry name" value="BLL7220 PROTEIN"/>
    <property type="match status" value="1"/>
</dbReference>
<name>A0ABZ1Z349_9NOCA</name>
<gene>
    <name evidence="3" type="ORF">OG563_18005</name>
</gene>
<organism evidence="3 4">
    <name type="scientific">Nocardia vinacea</name>
    <dbReference type="NCBI Taxonomy" id="96468"/>
    <lineage>
        <taxon>Bacteria</taxon>
        <taxon>Bacillati</taxon>
        <taxon>Actinomycetota</taxon>
        <taxon>Actinomycetes</taxon>
        <taxon>Mycobacteriales</taxon>
        <taxon>Nocardiaceae</taxon>
        <taxon>Nocardia</taxon>
    </lineage>
</organism>
<protein>
    <submittedName>
        <fullName evidence="3">XRE family transcriptional regulator</fullName>
    </submittedName>
</protein>
<evidence type="ECO:0000259" key="2">
    <source>
        <dbReference type="Pfam" id="PF06114"/>
    </source>
</evidence>
<dbReference type="Gene3D" id="1.10.10.2910">
    <property type="match status" value="1"/>
</dbReference>
<dbReference type="EMBL" id="CP109441">
    <property type="protein sequence ID" value="WUV49913.1"/>
    <property type="molecule type" value="Genomic_DNA"/>
</dbReference>
<evidence type="ECO:0000313" key="4">
    <source>
        <dbReference type="Proteomes" id="UP001432062"/>
    </source>
</evidence>
<dbReference type="Gene3D" id="1.10.260.40">
    <property type="entry name" value="lambda repressor-like DNA-binding domains"/>
    <property type="match status" value="1"/>
</dbReference>
<dbReference type="InterPro" id="IPR052345">
    <property type="entry name" value="Rad_response_metalloprotease"/>
</dbReference>
<accession>A0ABZ1Z349</accession>
<dbReference type="InterPro" id="IPR001387">
    <property type="entry name" value="Cro/C1-type_HTH"/>
</dbReference>
<reference evidence="3" key="1">
    <citation type="submission" date="2022-10" db="EMBL/GenBank/DDBJ databases">
        <title>The complete genomes of actinobacterial strains from the NBC collection.</title>
        <authorList>
            <person name="Joergensen T.S."/>
            <person name="Alvarez Arevalo M."/>
            <person name="Sterndorff E.B."/>
            <person name="Faurdal D."/>
            <person name="Vuksanovic O."/>
            <person name="Mourched A.-S."/>
            <person name="Charusanti P."/>
            <person name="Shaw S."/>
            <person name="Blin K."/>
            <person name="Weber T."/>
        </authorList>
    </citation>
    <scope>NUCLEOTIDE SEQUENCE</scope>
    <source>
        <strain evidence="3">NBC_01482</strain>
    </source>
</reference>
<proteinExistence type="inferred from homology"/>
<evidence type="ECO:0000256" key="1">
    <source>
        <dbReference type="ARBA" id="ARBA00007227"/>
    </source>
</evidence>
<dbReference type="InterPro" id="IPR010359">
    <property type="entry name" value="IrrE_HExxH"/>
</dbReference>
<dbReference type="CDD" id="cd00093">
    <property type="entry name" value="HTH_XRE"/>
    <property type="match status" value="1"/>
</dbReference>
<dbReference type="PANTHER" id="PTHR43236">
    <property type="entry name" value="ANTITOXIN HIGA1"/>
    <property type="match status" value="1"/>
</dbReference>
<keyword evidence="4" id="KW-1185">Reference proteome</keyword>